<protein>
    <recommendedName>
        <fullName evidence="2">DUF112 domain-containing protein</fullName>
    </recommendedName>
</protein>
<organism evidence="3">
    <name type="scientific">bioreactor metagenome</name>
    <dbReference type="NCBI Taxonomy" id="1076179"/>
    <lineage>
        <taxon>unclassified sequences</taxon>
        <taxon>metagenomes</taxon>
        <taxon>ecological metagenomes</taxon>
    </lineage>
</organism>
<dbReference type="AlphaFoldDB" id="A0A644XQL7"/>
<evidence type="ECO:0000256" key="1">
    <source>
        <dbReference type="SAM" id="Phobius"/>
    </source>
</evidence>
<keyword evidence="1" id="KW-1133">Transmembrane helix</keyword>
<dbReference type="InterPro" id="IPR002823">
    <property type="entry name" value="DUF112_TM"/>
</dbReference>
<gene>
    <name evidence="3" type="ORF">SDC9_64477</name>
</gene>
<dbReference type="PANTHER" id="PTHR35342">
    <property type="entry name" value="TRICARBOXYLIC TRANSPORT PROTEIN"/>
    <property type="match status" value="1"/>
</dbReference>
<reference evidence="3" key="1">
    <citation type="submission" date="2019-08" db="EMBL/GenBank/DDBJ databases">
        <authorList>
            <person name="Kucharzyk K."/>
            <person name="Murdoch R.W."/>
            <person name="Higgins S."/>
            <person name="Loffler F."/>
        </authorList>
    </citation>
    <scope>NUCLEOTIDE SEQUENCE</scope>
</reference>
<keyword evidence="1" id="KW-0812">Transmembrane</keyword>
<feature type="transmembrane region" description="Helical" evidence="1">
    <location>
        <begin position="56"/>
        <end position="77"/>
    </location>
</feature>
<feature type="transmembrane region" description="Helical" evidence="1">
    <location>
        <begin position="351"/>
        <end position="371"/>
    </location>
</feature>
<feature type="transmembrane region" description="Helical" evidence="1">
    <location>
        <begin position="34"/>
        <end position="50"/>
    </location>
</feature>
<accession>A0A644XQL7</accession>
<sequence>MLLTGLLSVLSPVVLLTILGGVVLGIIFGSIPGLSATMAVALCLPISFGMPTVQGVALLLGLYIGGISGGLISAILIKIPGTPSSVATLFDGAPMAERGLAGKALGTGILFSFLGTVFSVVLLMFLSPPIAKFALKFSPYEYFAVTVFSLTLIASLSEGSMLKGLLSGCVGIAIAMVGAAPLDSFQRFSYGHFNLTLGFQLLSVLIGFYAIPEILIAARDAAAIEEKPIDFQMKGFGLSVKEFVGQIPNALRSALIGLGIGLLPGIGGGTSNLIAYASAKKASKTPEKFGTGIIDGIVASETSNNASIGGALIPLLTLGIPGDTVTAMLLGGLMMQGVIPGPMLFKNNGPLVYSIFGALFVASVMMLLVEFGGIRMFVRLLKIPKNILLSVVLCLCVVGAIASNNRLFDAYAMIAFGLLGYWLTKMKFPLPPLILGFILSPTLETNLRRGMQLSGGDFIPFLTRPISMVFLGIAMISFFGSIIHDVRRTTMNKKAQA</sequence>
<proteinExistence type="predicted"/>
<name>A0A644XQL7_9ZZZZ</name>
<evidence type="ECO:0000313" key="3">
    <source>
        <dbReference type="EMBL" id="MPM18071.1"/>
    </source>
</evidence>
<feature type="transmembrane region" description="Helical" evidence="1">
    <location>
        <begin position="104"/>
        <end position="127"/>
    </location>
</feature>
<dbReference type="Pfam" id="PF01970">
    <property type="entry name" value="TctA"/>
    <property type="match status" value="1"/>
</dbReference>
<feature type="domain" description="DUF112" evidence="2">
    <location>
        <begin position="15"/>
        <end position="435"/>
    </location>
</feature>
<dbReference type="EMBL" id="VSSQ01002915">
    <property type="protein sequence ID" value="MPM18071.1"/>
    <property type="molecule type" value="Genomic_DNA"/>
</dbReference>
<feature type="transmembrane region" description="Helical" evidence="1">
    <location>
        <begin position="164"/>
        <end position="182"/>
    </location>
</feature>
<feature type="transmembrane region" description="Helical" evidence="1">
    <location>
        <begin position="467"/>
        <end position="486"/>
    </location>
</feature>
<feature type="transmembrane region" description="Helical" evidence="1">
    <location>
        <begin position="188"/>
        <end position="211"/>
    </location>
</feature>
<keyword evidence="1" id="KW-0472">Membrane</keyword>
<feature type="transmembrane region" description="Helical" evidence="1">
    <location>
        <begin position="383"/>
        <end position="401"/>
    </location>
</feature>
<feature type="transmembrane region" description="Helical" evidence="1">
    <location>
        <begin position="6"/>
        <end position="27"/>
    </location>
</feature>
<feature type="transmembrane region" description="Helical" evidence="1">
    <location>
        <begin position="139"/>
        <end position="157"/>
    </location>
</feature>
<evidence type="ECO:0000259" key="2">
    <source>
        <dbReference type="Pfam" id="PF01970"/>
    </source>
</evidence>
<comment type="caution">
    <text evidence="3">The sequence shown here is derived from an EMBL/GenBank/DDBJ whole genome shotgun (WGS) entry which is preliminary data.</text>
</comment>
<dbReference type="PANTHER" id="PTHR35342:SF5">
    <property type="entry name" value="TRICARBOXYLIC TRANSPORT PROTEIN"/>
    <property type="match status" value="1"/>
</dbReference>